<name>A0A4Q7NAU4_9ACTN</name>
<dbReference type="RefSeq" id="WP_130494278.1">
    <property type="nucleotide sequence ID" value="NZ_SGXD01000005.1"/>
</dbReference>
<comment type="caution">
    <text evidence="2">The sequence shown here is derived from an EMBL/GenBank/DDBJ whole genome shotgun (WGS) entry which is preliminary data.</text>
</comment>
<keyword evidence="3" id="KW-1185">Reference proteome</keyword>
<gene>
    <name evidence="2" type="ORF">EV189_3548</name>
</gene>
<evidence type="ECO:0000313" key="2">
    <source>
        <dbReference type="EMBL" id="RZS80068.1"/>
    </source>
</evidence>
<keyword evidence="1" id="KW-0812">Transmembrane</keyword>
<organism evidence="2 3">
    <name type="scientific">Motilibacter rhizosphaerae</name>
    <dbReference type="NCBI Taxonomy" id="598652"/>
    <lineage>
        <taxon>Bacteria</taxon>
        <taxon>Bacillati</taxon>
        <taxon>Actinomycetota</taxon>
        <taxon>Actinomycetes</taxon>
        <taxon>Motilibacterales</taxon>
        <taxon>Motilibacteraceae</taxon>
        <taxon>Motilibacter</taxon>
    </lineage>
</organism>
<protein>
    <submittedName>
        <fullName evidence="2">Uncharacterized protein</fullName>
    </submittedName>
</protein>
<sequence>MAGTVLLMGAGLVFFAVLAVVAVTVAARVESGRRRGWELTAAEWGMSYQVGDPLRLRARLGLDVDRTMWGRVDGVDVAVVVVERTAVDRALLEPVAVAVARLADPAAAAARVPGLRVDQRHDLVVAQPAGRPLRPVGTTPSPAEGVDLLTGLLVLLGRSPAE</sequence>
<dbReference type="AlphaFoldDB" id="A0A4Q7NAU4"/>
<reference evidence="2 3" key="1">
    <citation type="submission" date="2019-02" db="EMBL/GenBank/DDBJ databases">
        <title>Genomic Encyclopedia of Type Strains, Phase IV (KMG-IV): sequencing the most valuable type-strain genomes for metagenomic binning, comparative biology and taxonomic classification.</title>
        <authorList>
            <person name="Goeker M."/>
        </authorList>
    </citation>
    <scope>NUCLEOTIDE SEQUENCE [LARGE SCALE GENOMIC DNA]</scope>
    <source>
        <strain evidence="2 3">DSM 45622</strain>
    </source>
</reference>
<dbReference type="Proteomes" id="UP000293638">
    <property type="component" value="Unassembled WGS sequence"/>
</dbReference>
<evidence type="ECO:0000313" key="3">
    <source>
        <dbReference type="Proteomes" id="UP000293638"/>
    </source>
</evidence>
<keyword evidence="1" id="KW-1133">Transmembrane helix</keyword>
<accession>A0A4Q7NAU4</accession>
<proteinExistence type="predicted"/>
<dbReference type="EMBL" id="SGXD01000005">
    <property type="protein sequence ID" value="RZS80068.1"/>
    <property type="molecule type" value="Genomic_DNA"/>
</dbReference>
<evidence type="ECO:0000256" key="1">
    <source>
        <dbReference type="SAM" id="Phobius"/>
    </source>
</evidence>
<keyword evidence="1" id="KW-0472">Membrane</keyword>
<feature type="transmembrane region" description="Helical" evidence="1">
    <location>
        <begin position="6"/>
        <end position="27"/>
    </location>
</feature>